<dbReference type="Proteomes" id="UP001620645">
    <property type="component" value="Unassembled WGS sequence"/>
</dbReference>
<evidence type="ECO:0000313" key="4">
    <source>
        <dbReference type="Proteomes" id="UP001620645"/>
    </source>
</evidence>
<feature type="transmembrane region" description="Helical" evidence="1">
    <location>
        <begin position="31"/>
        <end position="53"/>
    </location>
</feature>
<proteinExistence type="predicted"/>
<comment type="caution">
    <text evidence="2">The sequence shown here is derived from an EMBL/GenBank/DDBJ whole genome shotgun (WGS) entry which is preliminary data.</text>
</comment>
<accession>A0ABD2JQU7</accession>
<dbReference type="AlphaFoldDB" id="A0ABD2JQU7"/>
<keyword evidence="1" id="KW-0472">Membrane</keyword>
<dbReference type="EMBL" id="JBICCN010000093">
    <property type="protein sequence ID" value="KAL3094381.1"/>
    <property type="molecule type" value="Genomic_DNA"/>
</dbReference>
<sequence length="107" mass="11583">MPHGPQMGADQLQQHLKNGKAKALIATANSVWPFSIVAFLALALGVAISFSSIASVRSDCRRRAIGRKMAVEMIRVAAKSNDPLIGWIAKEDAATDAFFQSVFLIRN</sequence>
<evidence type="ECO:0000313" key="2">
    <source>
        <dbReference type="EMBL" id="KAL3092783.1"/>
    </source>
</evidence>
<keyword evidence="4" id="KW-1185">Reference proteome</keyword>
<organism evidence="2 4">
    <name type="scientific">Heterodera schachtii</name>
    <name type="common">Sugarbeet cyst nematode worm</name>
    <name type="synonym">Tylenchus schachtii</name>
    <dbReference type="NCBI Taxonomy" id="97005"/>
    <lineage>
        <taxon>Eukaryota</taxon>
        <taxon>Metazoa</taxon>
        <taxon>Ecdysozoa</taxon>
        <taxon>Nematoda</taxon>
        <taxon>Chromadorea</taxon>
        <taxon>Rhabditida</taxon>
        <taxon>Tylenchina</taxon>
        <taxon>Tylenchomorpha</taxon>
        <taxon>Tylenchoidea</taxon>
        <taxon>Heteroderidae</taxon>
        <taxon>Heteroderinae</taxon>
        <taxon>Heterodera</taxon>
    </lineage>
</organism>
<gene>
    <name evidence="3" type="ORF">niasHS_004791</name>
    <name evidence="2" type="ORF">niasHS_007992</name>
</gene>
<dbReference type="EMBL" id="JBICCN010000118">
    <property type="protein sequence ID" value="KAL3092783.1"/>
    <property type="molecule type" value="Genomic_DNA"/>
</dbReference>
<evidence type="ECO:0008006" key="5">
    <source>
        <dbReference type="Google" id="ProtNLM"/>
    </source>
</evidence>
<keyword evidence="1" id="KW-0812">Transmembrane</keyword>
<keyword evidence="1" id="KW-1133">Transmembrane helix</keyword>
<evidence type="ECO:0000256" key="1">
    <source>
        <dbReference type="SAM" id="Phobius"/>
    </source>
</evidence>
<protein>
    <recommendedName>
        <fullName evidence="5">N-acetyltransferase domain-containing protein</fullName>
    </recommendedName>
</protein>
<reference evidence="2 4" key="1">
    <citation type="submission" date="2024-10" db="EMBL/GenBank/DDBJ databases">
        <authorList>
            <person name="Kim D."/>
        </authorList>
    </citation>
    <scope>NUCLEOTIDE SEQUENCE [LARGE SCALE GENOMIC DNA]</scope>
    <source>
        <strain evidence="2">Taebaek</strain>
    </source>
</reference>
<evidence type="ECO:0000313" key="3">
    <source>
        <dbReference type="EMBL" id="KAL3094381.1"/>
    </source>
</evidence>
<name>A0ABD2JQU7_HETSC</name>